<dbReference type="InterPro" id="IPR017689">
    <property type="entry name" value="BamD"/>
</dbReference>
<protein>
    <recommendedName>
        <fullName evidence="6">Outer membrane protein assembly factor BamD</fullName>
    </recommendedName>
</protein>
<proteinExistence type="inferred from homology"/>
<comment type="subcellular location">
    <subcellularLocation>
        <location evidence="6">Cell outer membrane</location>
        <topology evidence="6">Lipid-anchor</topology>
    </subcellularLocation>
</comment>
<keyword evidence="10" id="KW-1185">Reference proteome</keyword>
<dbReference type="GO" id="GO:1990063">
    <property type="term" value="C:Bam protein complex"/>
    <property type="evidence" value="ECO:0007669"/>
    <property type="project" value="TreeGrafter"/>
</dbReference>
<keyword evidence="1 6" id="KW-0732">Signal</keyword>
<dbReference type="Proteomes" id="UP000000607">
    <property type="component" value="Chromosome"/>
</dbReference>
<dbReference type="CDD" id="cd15830">
    <property type="entry name" value="BamD"/>
    <property type="match status" value="1"/>
</dbReference>
<dbReference type="AlphaFoldDB" id="Q65RI3"/>
<accession>Q65RI3</accession>
<evidence type="ECO:0000313" key="10">
    <source>
        <dbReference type="Proteomes" id="UP000000607"/>
    </source>
</evidence>
<dbReference type="KEGG" id="msu:MS1820"/>
<evidence type="ECO:0000256" key="4">
    <source>
        <dbReference type="ARBA" id="ARBA00023237"/>
    </source>
</evidence>
<dbReference type="HOGENOM" id="CLU_065982_0_2_6"/>
<dbReference type="PANTHER" id="PTHR37423">
    <property type="entry name" value="SOLUBLE LYTIC MUREIN TRANSGLYCOSYLASE-RELATED"/>
    <property type="match status" value="1"/>
</dbReference>
<evidence type="ECO:0000256" key="6">
    <source>
        <dbReference type="HAMAP-Rule" id="MF_00922"/>
    </source>
</evidence>
<dbReference type="PANTHER" id="PTHR37423:SF1">
    <property type="entry name" value="OUTER MEMBRANE PROTEIN ASSEMBLY FACTOR BAMD"/>
    <property type="match status" value="1"/>
</dbReference>
<evidence type="ECO:0000313" key="9">
    <source>
        <dbReference type="EMBL" id="AAU38427.1"/>
    </source>
</evidence>
<feature type="signal peptide" evidence="7">
    <location>
        <begin position="1"/>
        <end position="18"/>
    </location>
</feature>
<dbReference type="eggNOG" id="COG4105">
    <property type="taxonomic scope" value="Bacteria"/>
</dbReference>
<evidence type="ECO:0000256" key="5">
    <source>
        <dbReference type="ARBA" id="ARBA00023288"/>
    </source>
</evidence>
<gene>
    <name evidence="9" type="primary">nrfG</name>
    <name evidence="6" type="synonym">bamD</name>
    <name evidence="9" type="ordered locus">MS1820</name>
</gene>
<evidence type="ECO:0000256" key="1">
    <source>
        <dbReference type="ARBA" id="ARBA00022729"/>
    </source>
</evidence>
<dbReference type="Pfam" id="PF13525">
    <property type="entry name" value="YfiO"/>
    <property type="match status" value="1"/>
</dbReference>
<feature type="chain" id="PRO_5009019283" description="Outer membrane protein assembly factor BamD" evidence="7">
    <location>
        <begin position="19"/>
        <end position="297"/>
    </location>
</feature>
<evidence type="ECO:0000256" key="7">
    <source>
        <dbReference type="SAM" id="SignalP"/>
    </source>
</evidence>
<keyword evidence="5 6" id="KW-0449">Lipoprotein</keyword>
<evidence type="ECO:0000259" key="8">
    <source>
        <dbReference type="Pfam" id="PF13525"/>
    </source>
</evidence>
<dbReference type="HAMAP" id="MF_00922">
    <property type="entry name" value="OM_assembly_BamD"/>
    <property type="match status" value="1"/>
</dbReference>
<dbReference type="STRING" id="221988.MS1820"/>
<comment type="subunit">
    <text evidence="6">Part of the Bam complex.</text>
</comment>
<dbReference type="PROSITE" id="PS51257">
    <property type="entry name" value="PROKAR_LIPOPROTEIN"/>
    <property type="match status" value="1"/>
</dbReference>
<dbReference type="SUPFAM" id="SSF48452">
    <property type="entry name" value="TPR-like"/>
    <property type="match status" value="1"/>
</dbReference>
<evidence type="ECO:0000256" key="2">
    <source>
        <dbReference type="ARBA" id="ARBA00023136"/>
    </source>
</evidence>
<feature type="domain" description="Outer membrane lipoprotein BamD-like" evidence="8">
    <location>
        <begin position="29"/>
        <end position="236"/>
    </location>
</feature>
<comment type="function">
    <text evidence="6">Part of the outer membrane protein assembly complex, which is involved in assembly and insertion of beta-barrel proteins into the outer membrane.</text>
</comment>
<dbReference type="GO" id="GO:0051205">
    <property type="term" value="P:protein insertion into membrane"/>
    <property type="evidence" value="ECO:0007669"/>
    <property type="project" value="UniProtKB-UniRule"/>
</dbReference>
<sequence length="297" mass="33425">MRKFKSLTLIALSVLVIASCSSSEKPVEQASEQELFSTGANYLQEGNYTQATRYLEAVDSRFPGSSYSEQAELNLIFSTYKSQDYTKTLTTADRFLQQFPQSQHLDYVLYMAALTNSALGDNLFQDFFGVDRSTRETTSMKTAFNNFQTLVQNFPNSPYTPDALARMAYIKDRLARHELEIAKFYAKRSAWVATSNRITGMLRSYPDTQATLEALPLLQESYEKMGLTQLASQAATLVKANEGRVIKEAEKPKEPFLSLPSWLSFGSSDSSDKEKVATKSDDSFFSWPSWLSFGSKD</sequence>
<dbReference type="NCBIfam" id="TIGR03302">
    <property type="entry name" value="OM_YfiO"/>
    <property type="match status" value="1"/>
</dbReference>
<dbReference type="GO" id="GO:0043165">
    <property type="term" value="P:Gram-negative-bacterium-type cell outer membrane assembly"/>
    <property type="evidence" value="ECO:0007669"/>
    <property type="project" value="UniProtKB-UniRule"/>
</dbReference>
<dbReference type="InterPro" id="IPR011990">
    <property type="entry name" value="TPR-like_helical_dom_sf"/>
</dbReference>
<comment type="similarity">
    <text evidence="6">Belongs to the BamD family.</text>
</comment>
<dbReference type="OrthoDB" id="9779191at2"/>
<dbReference type="EMBL" id="AE016827">
    <property type="protein sequence ID" value="AAU38427.1"/>
    <property type="molecule type" value="Genomic_DNA"/>
</dbReference>
<keyword evidence="4 6" id="KW-0998">Cell outer membrane</keyword>
<reference evidence="9 10" key="1">
    <citation type="journal article" date="2004" name="Nat. Biotechnol.">
        <title>The genome sequence of the capnophilic rumen bacterium Mannheimia succiniciproducens.</title>
        <authorList>
            <person name="Hong S.H."/>
            <person name="Kim J.S."/>
            <person name="Lee S.Y."/>
            <person name="In Y.H."/>
            <person name="Choi S.S."/>
            <person name="Rih J.-K."/>
            <person name="Kim C.H."/>
            <person name="Jeong H."/>
            <person name="Hur C.G."/>
            <person name="Kim J.J."/>
        </authorList>
    </citation>
    <scope>NUCLEOTIDE SEQUENCE [LARGE SCALE GENOMIC DNA]</scope>
    <source>
        <strain evidence="10">KCTC 0769BP / MBEL55E</strain>
    </source>
</reference>
<dbReference type="RefSeq" id="WP_011200983.1">
    <property type="nucleotide sequence ID" value="NC_006300.1"/>
</dbReference>
<dbReference type="Gene3D" id="1.25.40.10">
    <property type="entry name" value="Tetratricopeptide repeat domain"/>
    <property type="match status" value="1"/>
</dbReference>
<dbReference type="InterPro" id="IPR039565">
    <property type="entry name" value="BamD-like"/>
</dbReference>
<keyword evidence="3 6" id="KW-0564">Palmitate</keyword>
<organism evidence="9 10">
    <name type="scientific">Mannheimia succiniciproducens (strain KCTC 0769BP / MBEL55E)</name>
    <dbReference type="NCBI Taxonomy" id="221988"/>
    <lineage>
        <taxon>Bacteria</taxon>
        <taxon>Pseudomonadati</taxon>
        <taxon>Pseudomonadota</taxon>
        <taxon>Gammaproteobacteria</taxon>
        <taxon>Pasteurellales</taxon>
        <taxon>Pasteurellaceae</taxon>
        <taxon>Basfia</taxon>
    </lineage>
</organism>
<name>Q65RI3_MANSM</name>
<keyword evidence="2 6" id="KW-0472">Membrane</keyword>
<evidence type="ECO:0000256" key="3">
    <source>
        <dbReference type="ARBA" id="ARBA00023139"/>
    </source>
</evidence>